<organism evidence="1">
    <name type="scientific">uncultured Frankineae bacterium</name>
    <dbReference type="NCBI Taxonomy" id="437475"/>
    <lineage>
        <taxon>Bacteria</taxon>
        <taxon>Bacillati</taxon>
        <taxon>Actinomycetota</taxon>
        <taxon>Actinomycetes</taxon>
        <taxon>Frankiales</taxon>
        <taxon>environmental samples</taxon>
    </lineage>
</organism>
<name>A0A6J4KPN4_9ACTN</name>
<proteinExistence type="predicted"/>
<feature type="non-terminal residue" evidence="1">
    <location>
        <position position="237"/>
    </location>
</feature>
<evidence type="ECO:0008006" key="2">
    <source>
        <dbReference type="Google" id="ProtNLM"/>
    </source>
</evidence>
<gene>
    <name evidence="1" type="ORF">AVDCRST_MAG07-522</name>
</gene>
<dbReference type="EMBL" id="CADCUB010000030">
    <property type="protein sequence ID" value="CAA9311458.1"/>
    <property type="molecule type" value="Genomic_DNA"/>
</dbReference>
<reference evidence="1" key="1">
    <citation type="submission" date="2020-02" db="EMBL/GenBank/DDBJ databases">
        <authorList>
            <person name="Meier V. D."/>
        </authorList>
    </citation>
    <scope>NUCLEOTIDE SEQUENCE</scope>
    <source>
        <strain evidence="1">AVDCRST_MAG07</strain>
    </source>
</reference>
<dbReference type="AlphaFoldDB" id="A0A6J4KPN4"/>
<evidence type="ECO:0000313" key="1">
    <source>
        <dbReference type="EMBL" id="CAA9311458.1"/>
    </source>
</evidence>
<accession>A0A6J4KPN4</accession>
<sequence>MADRDPAEQAQDDALDAVRAALEADARSWAAQLRATSDLVAAARCGAAGRGERSFVELEIAGSWAVGQATATRLMVEAEHMTTCLPQTLVALSEGRLLVHQGRVLLHVTRNADAAVARQVEAEVLASCGADLCPADLRAAASAVLLRVESEAAAEDSERDLAAQRHVDAVAGRRTWSKPDNDGMGIAGAVLTAEQLRGWSAGMDALELQERRTDRESGIERTADQRRADLFAALPAM</sequence>
<protein>
    <recommendedName>
        <fullName evidence="2">DUF222 domain-containing protein</fullName>
    </recommendedName>
</protein>